<dbReference type="EMBL" id="FMUR01000004">
    <property type="protein sequence ID" value="SCX88084.1"/>
    <property type="molecule type" value="Genomic_DNA"/>
</dbReference>
<dbReference type="InterPro" id="IPR004919">
    <property type="entry name" value="GmrSD_N"/>
</dbReference>
<organism evidence="2 3">
    <name type="scientific">Butyrivibrio hungatei</name>
    <dbReference type="NCBI Taxonomy" id="185008"/>
    <lineage>
        <taxon>Bacteria</taxon>
        <taxon>Bacillati</taxon>
        <taxon>Bacillota</taxon>
        <taxon>Clostridia</taxon>
        <taxon>Lachnospirales</taxon>
        <taxon>Lachnospiraceae</taxon>
        <taxon>Butyrivibrio</taxon>
    </lineage>
</organism>
<name>A0A1G5BD97_9FIRM</name>
<proteinExistence type="predicted"/>
<dbReference type="PANTHER" id="PTHR37292">
    <property type="entry name" value="VNG6097C"/>
    <property type="match status" value="1"/>
</dbReference>
<dbReference type="Pfam" id="PF03235">
    <property type="entry name" value="GmrSD_N"/>
    <property type="match status" value="1"/>
</dbReference>
<protein>
    <submittedName>
        <fullName evidence="2">A nuclease family of the HNH/ENDO VII superfamily with conserved AHH</fullName>
    </submittedName>
</protein>
<dbReference type="PANTHER" id="PTHR37292:SF2">
    <property type="entry name" value="DUF262 DOMAIN-CONTAINING PROTEIN"/>
    <property type="match status" value="1"/>
</dbReference>
<evidence type="ECO:0000259" key="1">
    <source>
        <dbReference type="Pfam" id="PF03235"/>
    </source>
</evidence>
<gene>
    <name evidence="2" type="ORF">SAMN02910451_00666</name>
</gene>
<feature type="domain" description="GmrSD restriction endonucleases N-terminal" evidence="1">
    <location>
        <begin position="10"/>
        <end position="343"/>
    </location>
</feature>
<keyword evidence="3" id="KW-1185">Reference proteome</keyword>
<dbReference type="AlphaFoldDB" id="A0A1G5BD97"/>
<evidence type="ECO:0000313" key="3">
    <source>
        <dbReference type="Proteomes" id="UP000183047"/>
    </source>
</evidence>
<dbReference type="Proteomes" id="UP000183047">
    <property type="component" value="Unassembled WGS sequence"/>
</dbReference>
<reference evidence="3" key="1">
    <citation type="submission" date="2016-10" db="EMBL/GenBank/DDBJ databases">
        <authorList>
            <person name="Varghese N."/>
            <person name="Submissions S."/>
        </authorList>
    </citation>
    <scope>NUCLEOTIDE SEQUENCE [LARGE SCALE GENOMIC DNA]</scope>
    <source>
        <strain evidence="3">XBD2006</strain>
    </source>
</reference>
<sequence length="734" mass="84321">MSEPKTTMNLQEIINEIEAGDVLLPDFQRKFVWTEEERQKKIVASILTKMPIGSILLLESDPSDYSSKVIGCKTIINANKLKNTVEFLLDGQQRITVLTNVFSNVIHNNCNKVSDLVSPTLKRRFFLCIPKWKNREGSDLFGVQNLNFPYKDPDSKDPDFLSGEIMPFIVCETFTAGDQMPYNPAMDLSTALDEYCLSNEEGYLLPLFLMTPSSEKNPSLAKLRLNTIRKNIAEKITQEIENHFESLTDSAKKQAFIDELFIDDKKMCEAVKKDYTLLGKKLSERAEVWEGEIKEYLDSCVKNIVLNKIVVSAEKRARAIDIYENLNIGGVCLNIFDLIMAKVAKVDNAPYYERLIGFIKSEKEYTKSVIPDTVASLMKHKVTSEIDGVMTAKEVDMLEDKYYNASLFTKCYNEDKNEINPKFIDAFLNTLSLYTYNPSYKPDEYKVDHIKRNKILELTPEDIHSNTEKICCAIDRALFFFQTRCGIRSINELNYSLMISLVATVFTNDSWYADINVHKKLEAWYWSSLFSGNYDRDQNTIFIQDLQSVMDMLTNTADIGWISKNIDYILDAQNFSDESLLLMEKVQEERYPKRVLRIFMCQYLLAKTYADMFDPKITISVFSNVANALEAHHIIPLGSVKKMDESTEALRKDDKNICNSPINFVYITKKSNDEISDDTLDVYITKITDEAKSTLSIQSYTTSNIDEDNTKQILKQRYTALKGDIKTHVRQLLQ</sequence>
<evidence type="ECO:0000313" key="2">
    <source>
        <dbReference type="EMBL" id="SCX88084.1"/>
    </source>
</evidence>
<accession>A0A1G5BD97</accession>
<dbReference type="RefSeq" id="WP_074461419.1">
    <property type="nucleotide sequence ID" value="NZ_FMUR01000004.1"/>
</dbReference>